<dbReference type="CDD" id="cd06262">
    <property type="entry name" value="metallo-hydrolase-like_MBL-fold"/>
    <property type="match status" value="1"/>
</dbReference>
<gene>
    <name evidence="2" type="ORF">ENT52_08385</name>
</gene>
<dbReference type="PANTHER" id="PTHR42951">
    <property type="entry name" value="METALLO-BETA-LACTAMASE DOMAIN-CONTAINING"/>
    <property type="match status" value="1"/>
</dbReference>
<name>A0A7J3M4A8_ARCFL</name>
<organism evidence="2">
    <name type="scientific">Archaeoglobus fulgidus</name>
    <dbReference type="NCBI Taxonomy" id="2234"/>
    <lineage>
        <taxon>Archaea</taxon>
        <taxon>Methanobacteriati</taxon>
        <taxon>Methanobacteriota</taxon>
        <taxon>Archaeoglobi</taxon>
        <taxon>Archaeoglobales</taxon>
        <taxon>Archaeoglobaceae</taxon>
        <taxon>Archaeoglobus</taxon>
    </lineage>
</organism>
<evidence type="ECO:0000313" key="2">
    <source>
        <dbReference type="EMBL" id="HGT83723.1"/>
    </source>
</evidence>
<comment type="caution">
    <text evidence="2">The sequence shown here is derived from an EMBL/GenBank/DDBJ whole genome shotgun (WGS) entry which is preliminary data.</text>
</comment>
<dbReference type="InterPro" id="IPR050855">
    <property type="entry name" value="NDM-1-like"/>
</dbReference>
<evidence type="ECO:0000259" key="1">
    <source>
        <dbReference type="SMART" id="SM00849"/>
    </source>
</evidence>
<accession>A0A7J3M4A8</accession>
<dbReference type="GO" id="GO:0016787">
    <property type="term" value="F:hydrolase activity"/>
    <property type="evidence" value="ECO:0007669"/>
    <property type="project" value="UniProtKB-KW"/>
</dbReference>
<keyword evidence="2" id="KW-0378">Hydrolase</keyword>
<dbReference type="AlphaFoldDB" id="A0A7J3M4A8"/>
<dbReference type="EMBL" id="DSYZ01000157">
    <property type="protein sequence ID" value="HGT83723.1"/>
    <property type="molecule type" value="Genomic_DNA"/>
</dbReference>
<sequence>MELSDGIFLIYGRNKGKYPYANCILIKNDLLIDGGAEDVWNLKPEAILNSHWHEDHISMNRVAKSVFAHKLDAKAIESYEEFKGRYGLGGEVDLFLSIYPNLGFRKVDATLEDGDTLVFEGVEIEIIHTPGHSAGHCCFLINGEILFLGDIDLQFPWYGCLDSNVGDFLNSIELLKKISPEIAIPAHGEVVSGEELEARLEIYKSIVLERDKRIRELIALGKDPVGKGVIYRRFPEPKQIYEHFERIMVKKHLEMR</sequence>
<protein>
    <submittedName>
        <fullName evidence="2">MBL fold metallo-hydrolase</fullName>
    </submittedName>
</protein>
<reference evidence="2" key="1">
    <citation type="journal article" date="2020" name="mSystems">
        <title>Genome- and Community-Level Interaction Insights into Carbon Utilization and Element Cycling Functions of Hydrothermarchaeota in Hydrothermal Sediment.</title>
        <authorList>
            <person name="Zhou Z."/>
            <person name="Liu Y."/>
            <person name="Xu W."/>
            <person name="Pan J."/>
            <person name="Luo Z.H."/>
            <person name="Li M."/>
        </authorList>
    </citation>
    <scope>NUCLEOTIDE SEQUENCE [LARGE SCALE GENOMIC DNA]</scope>
    <source>
        <strain evidence="2">SpSt-587</strain>
    </source>
</reference>
<dbReference type="InterPro" id="IPR036866">
    <property type="entry name" value="RibonucZ/Hydroxyglut_hydro"/>
</dbReference>
<dbReference type="SMART" id="SM00849">
    <property type="entry name" value="Lactamase_B"/>
    <property type="match status" value="1"/>
</dbReference>
<dbReference type="PANTHER" id="PTHR42951:SF4">
    <property type="entry name" value="ACYL-COENZYME A THIOESTERASE MBLAC2"/>
    <property type="match status" value="1"/>
</dbReference>
<dbReference type="Pfam" id="PF00753">
    <property type="entry name" value="Lactamase_B"/>
    <property type="match status" value="1"/>
</dbReference>
<dbReference type="InterPro" id="IPR001279">
    <property type="entry name" value="Metallo-B-lactamas"/>
</dbReference>
<feature type="domain" description="Metallo-beta-lactamase" evidence="1">
    <location>
        <begin position="20"/>
        <end position="187"/>
    </location>
</feature>
<proteinExistence type="predicted"/>
<dbReference type="Gene3D" id="3.60.15.10">
    <property type="entry name" value="Ribonuclease Z/Hydroxyacylglutathione hydrolase-like"/>
    <property type="match status" value="1"/>
</dbReference>
<dbReference type="SUPFAM" id="SSF56281">
    <property type="entry name" value="Metallo-hydrolase/oxidoreductase"/>
    <property type="match status" value="1"/>
</dbReference>